<keyword evidence="3 6" id="KW-0547">Nucleotide-binding</keyword>
<evidence type="ECO:0000256" key="6">
    <source>
        <dbReference type="PROSITE-ProRule" id="PRU00409"/>
    </source>
</evidence>
<evidence type="ECO:0000256" key="3">
    <source>
        <dbReference type="ARBA" id="ARBA00022741"/>
    </source>
</evidence>
<dbReference type="GO" id="GO:0005524">
    <property type="term" value="F:ATP binding"/>
    <property type="evidence" value="ECO:0007669"/>
    <property type="project" value="UniProtKB-UniRule"/>
</dbReference>
<evidence type="ECO:0000256" key="2">
    <source>
        <dbReference type="ARBA" id="ARBA00022598"/>
    </source>
</evidence>
<dbReference type="PROSITE" id="PS00188">
    <property type="entry name" value="BIOTIN"/>
    <property type="match status" value="1"/>
</dbReference>
<keyword evidence="2" id="KW-0436">Ligase</keyword>
<evidence type="ECO:0000313" key="10">
    <source>
        <dbReference type="EMBL" id="CAB9509206.1"/>
    </source>
</evidence>
<evidence type="ECO:0000259" key="7">
    <source>
        <dbReference type="PROSITE" id="PS50968"/>
    </source>
</evidence>
<dbReference type="InterPro" id="IPR050856">
    <property type="entry name" value="Biotin_carboxylase_complex"/>
</dbReference>
<dbReference type="SUPFAM" id="SSF51246">
    <property type="entry name" value="Rudiment single hybrid motif"/>
    <property type="match status" value="1"/>
</dbReference>
<dbReference type="CDD" id="cd06850">
    <property type="entry name" value="biotinyl_domain"/>
    <property type="match status" value="1"/>
</dbReference>
<sequence>MFRLRPSFQNLARRHPAGRSFSSKVALDKVLVANRGEIACRVLRTCQRLGIPTVALYSVADGPDALHARMADEAYLIGTGPSPTDSYLLQDQVLEIAQRAGATALHPGYGFLSENAGFVNKVEDASIRFIGPPASAIEAMGSKSKSKAIMKDANVPITPGFFGDENQDVEFLKHKAVTEVGFPLLIKAVMGGGGKGMRLVWNESEFEEALASCQRESQSAFGDSAVLLEKYLVRPRHVEVQVIADSLGNAVHLYERDCSLQRRHQKIIEEAPASDLPAPIRQELGAMGTRAAQAVGYVNAGTVEFLLDTNDPEKFYFCEMNTRLQVEHPITEQITGVDLVEWQLRIAAGEEIPMKQEDIPCMGHAFEARIYAENPARGFLPATGTIWHHSPPCEMNTGASNTGVRVDTGLQSGQEVGVYYDPMISKLIVHDQNRELALDKLVKSLKGYQIGGVPTNIEFLIKCANHPTFRQPGKCNTGFLEDFADDVHMDESTRPSPLAQSIGAFAAMLRLEKRIGTQQHQSSPWSSLSGSWRAGDRASRPLKLAGEDNDDGSLVKCISNRDGSFDIQVVTDAGVEEEFHISGSIDDHDNMQLVVNGTHRMTTTTILRESDGILSVGVWAKEPSQTEEFFWEIDFEHPLAPVSTGGSQGALGDKAVKSPMPGKVVRVNKDVGDSVEAGEVVMVLEAMKMNHSITSPRDGFMAEIRYNVDDIVSDGAVLFVMEEEENEALVG</sequence>
<dbReference type="InterPro" id="IPR011764">
    <property type="entry name" value="Biotin_carboxylation_dom"/>
</dbReference>
<gene>
    <name evidence="10" type="ORF">SEMRO_379_G130470.1</name>
</gene>
<protein>
    <submittedName>
        <fullName evidence="10">Methylcrotonoyl-CoA carboxylase subunit alpha, mitochondrial</fullName>
    </submittedName>
</protein>
<dbReference type="EMBL" id="CAICTM010000378">
    <property type="protein sequence ID" value="CAB9509206.1"/>
    <property type="molecule type" value="Genomic_DNA"/>
</dbReference>
<dbReference type="InterPro" id="IPR000089">
    <property type="entry name" value="Biotin_lipoyl"/>
</dbReference>
<evidence type="ECO:0000256" key="4">
    <source>
        <dbReference type="ARBA" id="ARBA00022840"/>
    </source>
</evidence>
<evidence type="ECO:0000259" key="9">
    <source>
        <dbReference type="PROSITE" id="PS50979"/>
    </source>
</evidence>
<dbReference type="Proteomes" id="UP001153069">
    <property type="component" value="Unassembled WGS sequence"/>
</dbReference>
<comment type="caution">
    <text evidence="10">The sequence shown here is derived from an EMBL/GenBank/DDBJ whole genome shotgun (WGS) entry which is preliminary data.</text>
</comment>
<dbReference type="Pfam" id="PF02785">
    <property type="entry name" value="Biotin_carb_C"/>
    <property type="match status" value="1"/>
</dbReference>
<evidence type="ECO:0000259" key="8">
    <source>
        <dbReference type="PROSITE" id="PS50975"/>
    </source>
</evidence>
<dbReference type="InterPro" id="IPR005482">
    <property type="entry name" value="Biotin_COase_C"/>
</dbReference>
<feature type="domain" description="Lipoyl-binding" evidence="7">
    <location>
        <begin position="645"/>
        <end position="722"/>
    </location>
</feature>
<dbReference type="Pfam" id="PF00364">
    <property type="entry name" value="Biotin_lipoyl"/>
    <property type="match status" value="1"/>
</dbReference>
<dbReference type="SUPFAM" id="SSF56059">
    <property type="entry name" value="Glutathione synthetase ATP-binding domain-like"/>
    <property type="match status" value="1"/>
</dbReference>
<dbReference type="FunFam" id="3.40.50.20:FF:000010">
    <property type="entry name" value="Propionyl-CoA carboxylase subunit alpha"/>
    <property type="match status" value="1"/>
</dbReference>
<dbReference type="InterPro" id="IPR001882">
    <property type="entry name" value="Biotin_BS"/>
</dbReference>
<dbReference type="Gene3D" id="2.40.50.100">
    <property type="match status" value="1"/>
</dbReference>
<dbReference type="InterPro" id="IPR005481">
    <property type="entry name" value="BC-like_N"/>
</dbReference>
<dbReference type="PROSITE" id="PS50975">
    <property type="entry name" value="ATP_GRASP"/>
    <property type="match status" value="1"/>
</dbReference>
<dbReference type="SUPFAM" id="SSF52440">
    <property type="entry name" value="PreATP-grasp domain"/>
    <property type="match status" value="1"/>
</dbReference>
<dbReference type="FunFam" id="3.30.470.20:FF:000028">
    <property type="entry name" value="Methylcrotonoyl-CoA carboxylase subunit alpha, mitochondrial"/>
    <property type="match status" value="1"/>
</dbReference>
<dbReference type="Pfam" id="PF00289">
    <property type="entry name" value="Biotin_carb_N"/>
    <property type="match status" value="1"/>
</dbReference>
<dbReference type="AlphaFoldDB" id="A0A9N8DYJ7"/>
<dbReference type="SMART" id="SM00878">
    <property type="entry name" value="Biotin_carb_C"/>
    <property type="match status" value="1"/>
</dbReference>
<evidence type="ECO:0000313" key="11">
    <source>
        <dbReference type="Proteomes" id="UP001153069"/>
    </source>
</evidence>
<feature type="domain" description="Biotin carboxylation" evidence="9">
    <location>
        <begin position="26"/>
        <end position="485"/>
    </location>
</feature>
<dbReference type="PANTHER" id="PTHR18866">
    <property type="entry name" value="CARBOXYLASE:PYRUVATE/ACETYL-COA/PROPIONYL-COA CARBOXYLASE"/>
    <property type="match status" value="1"/>
</dbReference>
<evidence type="ECO:0000256" key="1">
    <source>
        <dbReference type="ARBA" id="ARBA00001953"/>
    </source>
</evidence>
<organism evidence="10 11">
    <name type="scientific">Seminavis robusta</name>
    <dbReference type="NCBI Taxonomy" id="568900"/>
    <lineage>
        <taxon>Eukaryota</taxon>
        <taxon>Sar</taxon>
        <taxon>Stramenopiles</taxon>
        <taxon>Ochrophyta</taxon>
        <taxon>Bacillariophyta</taxon>
        <taxon>Bacillariophyceae</taxon>
        <taxon>Bacillariophycidae</taxon>
        <taxon>Naviculales</taxon>
        <taxon>Naviculaceae</taxon>
        <taxon>Seminavis</taxon>
    </lineage>
</organism>
<dbReference type="InterPro" id="IPR016185">
    <property type="entry name" value="PreATP-grasp_dom_sf"/>
</dbReference>
<keyword evidence="11" id="KW-1185">Reference proteome</keyword>
<dbReference type="GO" id="GO:0004485">
    <property type="term" value="F:methylcrotonoyl-CoA carboxylase activity"/>
    <property type="evidence" value="ECO:0007669"/>
    <property type="project" value="TreeGrafter"/>
</dbReference>
<keyword evidence="5" id="KW-0092">Biotin</keyword>
<name>A0A9N8DYJ7_9STRA</name>
<dbReference type="PROSITE" id="PS50968">
    <property type="entry name" value="BIOTINYL_LIPOYL"/>
    <property type="match status" value="1"/>
</dbReference>
<accession>A0A9N8DYJ7</accession>
<dbReference type="InterPro" id="IPR011053">
    <property type="entry name" value="Single_hybrid_motif"/>
</dbReference>
<dbReference type="InterPro" id="IPR011054">
    <property type="entry name" value="Rudment_hybrid_motif"/>
</dbReference>
<dbReference type="PANTHER" id="PTHR18866:SF33">
    <property type="entry name" value="METHYLCROTONOYL-COA CARBOXYLASE SUBUNIT ALPHA, MITOCHONDRIAL-RELATED"/>
    <property type="match status" value="1"/>
</dbReference>
<dbReference type="FunFam" id="3.30.1490.20:FF:000003">
    <property type="entry name" value="acetyl-CoA carboxylase isoform X1"/>
    <property type="match status" value="1"/>
</dbReference>
<dbReference type="InterPro" id="IPR011761">
    <property type="entry name" value="ATP-grasp"/>
</dbReference>
<proteinExistence type="predicted"/>
<dbReference type="InterPro" id="IPR005479">
    <property type="entry name" value="CPAse_ATP-bd"/>
</dbReference>
<comment type="cofactor">
    <cofactor evidence="1">
        <name>biotin</name>
        <dbReference type="ChEBI" id="CHEBI:57586"/>
    </cofactor>
</comment>
<keyword evidence="4 6" id="KW-0067">ATP-binding</keyword>
<dbReference type="GO" id="GO:0005739">
    <property type="term" value="C:mitochondrion"/>
    <property type="evidence" value="ECO:0007669"/>
    <property type="project" value="TreeGrafter"/>
</dbReference>
<dbReference type="OrthoDB" id="196847at2759"/>
<dbReference type="PROSITE" id="PS50979">
    <property type="entry name" value="BC"/>
    <property type="match status" value="1"/>
</dbReference>
<feature type="domain" description="ATP-grasp" evidence="8">
    <location>
        <begin position="147"/>
        <end position="348"/>
    </location>
</feature>
<evidence type="ECO:0000256" key="5">
    <source>
        <dbReference type="ARBA" id="ARBA00023267"/>
    </source>
</evidence>
<dbReference type="Gene3D" id="3.30.470.20">
    <property type="entry name" value="ATP-grasp fold, B domain"/>
    <property type="match status" value="1"/>
</dbReference>
<dbReference type="Pfam" id="PF02786">
    <property type="entry name" value="CPSase_L_D2"/>
    <property type="match status" value="1"/>
</dbReference>
<dbReference type="GO" id="GO:0046872">
    <property type="term" value="F:metal ion binding"/>
    <property type="evidence" value="ECO:0007669"/>
    <property type="project" value="InterPro"/>
</dbReference>
<dbReference type="SUPFAM" id="SSF51230">
    <property type="entry name" value="Single hybrid motif"/>
    <property type="match status" value="1"/>
</dbReference>
<reference evidence="10" key="1">
    <citation type="submission" date="2020-06" db="EMBL/GenBank/DDBJ databases">
        <authorList>
            <consortium name="Plant Systems Biology data submission"/>
        </authorList>
    </citation>
    <scope>NUCLEOTIDE SEQUENCE</scope>
    <source>
        <strain evidence="10">D6</strain>
    </source>
</reference>